<protein>
    <submittedName>
        <fullName evidence="1">Uncharacterized protein</fullName>
    </submittedName>
</protein>
<dbReference type="AlphaFoldDB" id="A0A934PSP8"/>
<organism evidence="1 2">
    <name type="scientific">Mucilaginibacter segetis</name>
    <dbReference type="NCBI Taxonomy" id="2793071"/>
    <lineage>
        <taxon>Bacteria</taxon>
        <taxon>Pseudomonadati</taxon>
        <taxon>Bacteroidota</taxon>
        <taxon>Sphingobacteriia</taxon>
        <taxon>Sphingobacteriales</taxon>
        <taxon>Sphingobacteriaceae</taxon>
        <taxon>Mucilaginibacter</taxon>
    </lineage>
</organism>
<dbReference type="RefSeq" id="WP_200065797.1">
    <property type="nucleotide sequence ID" value="NZ_JAEHFW010000001.1"/>
</dbReference>
<dbReference type="Proteomes" id="UP000613193">
    <property type="component" value="Unassembled WGS sequence"/>
</dbReference>
<proteinExistence type="predicted"/>
<sequence>MKDISLEEKSRAIKISQALEHFFEENRGTLELRSTDAYEVLVTKNLVERDRFRGFFFREFLKKLNRAGALGFIPQCRLVAGEWHFRSAGKQALRSEKLRPVGGAPAPTVEAEKLHGICLAVEKLPKRDVSRLTYLELAKRKLYHRAYEYWSKTEEALLLQAEQMGLGIQELSRIFGRQPSVLETRLKELH</sequence>
<reference evidence="1" key="1">
    <citation type="submission" date="2020-12" db="EMBL/GenBank/DDBJ databases">
        <title>Bacterial novel species Mucilaginibacter sp. SD-g isolated from soil.</title>
        <authorList>
            <person name="Jung H.-Y."/>
        </authorList>
    </citation>
    <scope>NUCLEOTIDE SEQUENCE</scope>
    <source>
        <strain evidence="1">SD-g</strain>
    </source>
</reference>
<keyword evidence="2" id="KW-1185">Reference proteome</keyword>
<dbReference type="EMBL" id="JAEHFW010000001">
    <property type="protein sequence ID" value="MBK0379364.1"/>
    <property type="molecule type" value="Genomic_DNA"/>
</dbReference>
<evidence type="ECO:0000313" key="2">
    <source>
        <dbReference type="Proteomes" id="UP000613193"/>
    </source>
</evidence>
<evidence type="ECO:0000313" key="1">
    <source>
        <dbReference type="EMBL" id="MBK0379364.1"/>
    </source>
</evidence>
<comment type="caution">
    <text evidence="1">The sequence shown here is derived from an EMBL/GenBank/DDBJ whole genome shotgun (WGS) entry which is preliminary data.</text>
</comment>
<name>A0A934PSP8_9SPHI</name>
<gene>
    <name evidence="1" type="ORF">I5M19_08605</name>
</gene>
<accession>A0A934PSP8</accession>